<proteinExistence type="predicted"/>
<reference evidence="1 2" key="1">
    <citation type="submission" date="2019-08" db="EMBL/GenBank/DDBJ databases">
        <authorList>
            <person name="Alioto T."/>
            <person name="Alioto T."/>
            <person name="Gomez Garrido J."/>
        </authorList>
    </citation>
    <scope>NUCLEOTIDE SEQUENCE [LARGE SCALE GENOMIC DNA]</scope>
</reference>
<evidence type="ECO:0000313" key="1">
    <source>
        <dbReference type="EMBL" id="VVC26046.1"/>
    </source>
</evidence>
<protein>
    <submittedName>
        <fullName evidence="1">Uncharacterized protein</fullName>
    </submittedName>
</protein>
<dbReference type="OrthoDB" id="6621867at2759"/>
<accession>A0A5E4M9P7</accession>
<evidence type="ECO:0000313" key="2">
    <source>
        <dbReference type="Proteomes" id="UP000325440"/>
    </source>
</evidence>
<sequence length="162" mass="18342">MPSCFICGRTRNVKSKSENITSHLPKAKIIFSELKEEVPNQLIYYCSSNLQIKRILLKLTDNSEPEKGILPLADLDLDQSIESVSSDTFNLLILIVAKKVNSSNYTASTASAEDTPRHYFLKYGICQLSNEIQIKNSKLRKLQQTIQHQNKKISLCQLSLKV</sequence>
<dbReference type="AlphaFoldDB" id="A0A5E4M9P7"/>
<dbReference type="Proteomes" id="UP000325440">
    <property type="component" value="Unassembled WGS sequence"/>
</dbReference>
<gene>
    <name evidence="1" type="ORF">CINCED_3A016269</name>
</gene>
<keyword evidence="2" id="KW-1185">Reference proteome</keyword>
<name>A0A5E4M9P7_9HEMI</name>
<dbReference type="EMBL" id="CABPRJ010000024">
    <property type="protein sequence ID" value="VVC26046.1"/>
    <property type="molecule type" value="Genomic_DNA"/>
</dbReference>
<organism evidence="1 2">
    <name type="scientific">Cinara cedri</name>
    <dbReference type="NCBI Taxonomy" id="506608"/>
    <lineage>
        <taxon>Eukaryota</taxon>
        <taxon>Metazoa</taxon>
        <taxon>Ecdysozoa</taxon>
        <taxon>Arthropoda</taxon>
        <taxon>Hexapoda</taxon>
        <taxon>Insecta</taxon>
        <taxon>Pterygota</taxon>
        <taxon>Neoptera</taxon>
        <taxon>Paraneoptera</taxon>
        <taxon>Hemiptera</taxon>
        <taxon>Sternorrhyncha</taxon>
        <taxon>Aphidomorpha</taxon>
        <taxon>Aphidoidea</taxon>
        <taxon>Aphididae</taxon>
        <taxon>Lachninae</taxon>
        <taxon>Cinara</taxon>
    </lineage>
</organism>